<proteinExistence type="predicted"/>
<dbReference type="InterPro" id="IPR036465">
    <property type="entry name" value="vWFA_dom_sf"/>
</dbReference>
<reference evidence="4" key="1">
    <citation type="journal article" date="2019" name="Int. J. Syst. Evol. Microbiol.">
        <title>The Global Catalogue of Microorganisms (GCM) 10K type strain sequencing project: providing services to taxonomists for standard genome sequencing and annotation.</title>
        <authorList>
            <consortium name="The Broad Institute Genomics Platform"/>
            <consortium name="The Broad Institute Genome Sequencing Center for Infectious Disease"/>
            <person name="Wu L."/>
            <person name="Ma J."/>
        </authorList>
    </citation>
    <scope>NUCLEOTIDE SEQUENCE [LARGE SCALE GENOMIC DNA]</scope>
    <source>
        <strain evidence="4">JCM 17695</strain>
    </source>
</reference>
<dbReference type="SUPFAM" id="SSF53850">
    <property type="entry name" value="Periplasmic binding protein-like II"/>
    <property type="match status" value="1"/>
</dbReference>
<dbReference type="Pfam" id="PF13531">
    <property type="entry name" value="SBP_bac_11"/>
    <property type="match status" value="1"/>
</dbReference>
<evidence type="ECO:0000259" key="2">
    <source>
        <dbReference type="PROSITE" id="PS50234"/>
    </source>
</evidence>
<dbReference type="SMART" id="SM00327">
    <property type="entry name" value="VWA"/>
    <property type="match status" value="1"/>
</dbReference>
<sequence length="518" mass="54184">MGWLGYGFVADRLGGDDCAAARPLAVTAAPDIAPVVDAAARRVAEADPCFQVRVTSRASALVAEELVVSDGGEYPDVWVPESARWLQHAQGSGAWDVPVTGTSVATSPVVLAVAEETATELGWPAAPLTWDEVLTAESGTVGLPDPSNDPVGVSTLLGIQSMTANEADPGAAATALMRALSPNTLPQSTDLFARLPGGSGPSAPLTAFPSSEVSLVKHNARGDAPLVAAYADVPALDYPYTVLPRTAAREQAQRFLAALLDPAGETAFGDAGFRSPNGAALRDRSQDKRTSAAPQDLVPMPEADTVDAMLNRWAGVNKSGRIQVLLDVSGSMAEPVPGAGTDRMGVTLRAAELGMKLFKPTTRYSMWLFSTRLDGDKDYRELLPMAPVAEHLSGDAVQELRAVKAIKGGATGLYDSVLAAYKSARQNWEPGRVNLVIVLTDGKNEDADGISRQALLAELAKLQDPRRPLQIVGIGIGPDIDTAELRAVAEATGGQAFTTPDPTKIGDIFYAALSKLSG</sequence>
<keyword evidence="4" id="KW-1185">Reference proteome</keyword>
<accession>A0ABW2TIB0</accession>
<feature type="region of interest" description="Disordered" evidence="1">
    <location>
        <begin position="270"/>
        <end position="296"/>
    </location>
</feature>
<dbReference type="Gene3D" id="3.40.50.410">
    <property type="entry name" value="von Willebrand factor, type A domain"/>
    <property type="match status" value="1"/>
</dbReference>
<dbReference type="Pfam" id="PF00092">
    <property type="entry name" value="VWA"/>
    <property type="match status" value="1"/>
</dbReference>
<dbReference type="InterPro" id="IPR002035">
    <property type="entry name" value="VWF_A"/>
</dbReference>
<evidence type="ECO:0000313" key="4">
    <source>
        <dbReference type="Proteomes" id="UP001596512"/>
    </source>
</evidence>
<dbReference type="EMBL" id="JBHTEY010000004">
    <property type="protein sequence ID" value="MFC7612790.1"/>
    <property type="molecule type" value="Genomic_DNA"/>
</dbReference>
<protein>
    <submittedName>
        <fullName evidence="3">Substrate-binding and VWA domain-containing protein</fullName>
    </submittedName>
</protein>
<gene>
    <name evidence="3" type="ORF">ACFQV2_03165</name>
</gene>
<organism evidence="3 4">
    <name type="scientific">Actinokineospora soli</name>
    <dbReference type="NCBI Taxonomy" id="1048753"/>
    <lineage>
        <taxon>Bacteria</taxon>
        <taxon>Bacillati</taxon>
        <taxon>Actinomycetota</taxon>
        <taxon>Actinomycetes</taxon>
        <taxon>Pseudonocardiales</taxon>
        <taxon>Pseudonocardiaceae</taxon>
        <taxon>Actinokineospora</taxon>
    </lineage>
</organism>
<feature type="compositionally biased region" description="Basic and acidic residues" evidence="1">
    <location>
        <begin position="281"/>
        <end position="290"/>
    </location>
</feature>
<feature type="domain" description="VWFA" evidence="2">
    <location>
        <begin position="321"/>
        <end position="513"/>
    </location>
</feature>
<dbReference type="SUPFAM" id="SSF53300">
    <property type="entry name" value="vWA-like"/>
    <property type="match status" value="1"/>
</dbReference>
<dbReference type="PROSITE" id="PS50234">
    <property type="entry name" value="VWFA"/>
    <property type="match status" value="1"/>
</dbReference>
<evidence type="ECO:0000313" key="3">
    <source>
        <dbReference type="EMBL" id="MFC7612790.1"/>
    </source>
</evidence>
<comment type="caution">
    <text evidence="3">The sequence shown here is derived from an EMBL/GenBank/DDBJ whole genome shotgun (WGS) entry which is preliminary data.</text>
</comment>
<evidence type="ECO:0000256" key="1">
    <source>
        <dbReference type="SAM" id="MobiDB-lite"/>
    </source>
</evidence>
<dbReference type="Proteomes" id="UP001596512">
    <property type="component" value="Unassembled WGS sequence"/>
</dbReference>
<name>A0ABW2TIB0_9PSEU</name>